<feature type="transmembrane region" description="Helical" evidence="6">
    <location>
        <begin position="123"/>
        <end position="142"/>
    </location>
</feature>
<name>A0A3D8QG21_9HELO</name>
<dbReference type="PIRSF" id="PIRSF015596">
    <property type="entry name" value="5_alpha-SR2"/>
    <property type="match status" value="1"/>
</dbReference>
<dbReference type="Pfam" id="PF02544">
    <property type="entry name" value="Steroid_dh"/>
    <property type="match status" value="1"/>
</dbReference>
<dbReference type="PROSITE" id="PS50244">
    <property type="entry name" value="S5A_REDUCTASE"/>
    <property type="match status" value="1"/>
</dbReference>
<evidence type="ECO:0000256" key="4">
    <source>
        <dbReference type="ARBA" id="ARBA00022989"/>
    </source>
</evidence>
<keyword evidence="4 6" id="KW-1133">Transmembrane helix</keyword>
<reference evidence="8 9" key="1">
    <citation type="journal article" date="2018" name="IMA Fungus">
        <title>IMA Genome-F 9: Draft genome sequence of Annulohypoxylon stygium, Aspergillus mulundensis, Berkeleyomyces basicola (syn. Thielaviopsis basicola), Ceratocystis smalleyi, two Cercospora beticola strains, Coleophoma cylindrospora, Fusarium fracticaudum, Phialophora cf. hyalina, and Morchella septimelata.</title>
        <authorList>
            <person name="Wingfield B.D."/>
            <person name="Bills G.F."/>
            <person name="Dong Y."/>
            <person name="Huang W."/>
            <person name="Nel W.J."/>
            <person name="Swalarsk-Parry B.S."/>
            <person name="Vaghefi N."/>
            <person name="Wilken P.M."/>
            <person name="An Z."/>
            <person name="de Beer Z.W."/>
            <person name="De Vos L."/>
            <person name="Chen L."/>
            <person name="Duong T.A."/>
            <person name="Gao Y."/>
            <person name="Hammerbacher A."/>
            <person name="Kikkert J.R."/>
            <person name="Li Y."/>
            <person name="Li H."/>
            <person name="Li K."/>
            <person name="Li Q."/>
            <person name="Liu X."/>
            <person name="Ma X."/>
            <person name="Naidoo K."/>
            <person name="Pethybridge S.J."/>
            <person name="Sun J."/>
            <person name="Steenkamp E.T."/>
            <person name="van der Nest M.A."/>
            <person name="van Wyk S."/>
            <person name="Wingfield M.J."/>
            <person name="Xiong C."/>
            <person name="Yue Q."/>
            <person name="Zhang X."/>
        </authorList>
    </citation>
    <scope>NUCLEOTIDE SEQUENCE [LARGE SCALE GENOMIC DNA]</scope>
    <source>
        <strain evidence="8 9">BP6252</strain>
    </source>
</reference>
<dbReference type="PANTHER" id="PTHR10556:SF43">
    <property type="entry name" value="STEROID 5-ALPHA-REDUCTASE DET2"/>
    <property type="match status" value="1"/>
</dbReference>
<accession>A0A3D8QG21</accession>
<dbReference type="InterPro" id="IPR039357">
    <property type="entry name" value="SRD5A/TECR"/>
</dbReference>
<comment type="similarity">
    <text evidence="2">Belongs to the steroid 5-alpha reductase family.</text>
</comment>
<dbReference type="GO" id="GO:0003865">
    <property type="term" value="F:3-oxo-5-alpha-steroid 4-dehydrogenase activity"/>
    <property type="evidence" value="ECO:0007669"/>
    <property type="project" value="InterPro"/>
</dbReference>
<sequence length="300" mass="34556">MVLVQDWMPPSRENWEFIVWIWQFFPLIALAQWIPAVNRIYQMGKTSSDSSFNIPGRIAWIVMELPGPLCLMYIMYTVPSSIGLHTLPWENKVMGAFYVMHYIYRAIISPLIAPSISPMGPHICLFAMLFQVCNSISIGGWLGGYGHTTAADWQNHEANYKAGGRMELGMMIFFLGFLANIFHDDELREIRRAAMRNQARREAEKSDDERPKTTKGVEKIYMVPRNGLFEYILYPHYLCEWIEWTGYWIMAGLGCVPARSFVINEIATMLPRAVQGKQWYIERFGKEKIAGRKAVIPGIL</sequence>
<dbReference type="AlphaFoldDB" id="A0A3D8QG21"/>
<organism evidence="8 9">
    <name type="scientific">Coleophoma cylindrospora</name>
    <dbReference type="NCBI Taxonomy" id="1849047"/>
    <lineage>
        <taxon>Eukaryota</taxon>
        <taxon>Fungi</taxon>
        <taxon>Dikarya</taxon>
        <taxon>Ascomycota</taxon>
        <taxon>Pezizomycotina</taxon>
        <taxon>Leotiomycetes</taxon>
        <taxon>Helotiales</taxon>
        <taxon>Dermateaceae</taxon>
        <taxon>Coleophoma</taxon>
    </lineage>
</organism>
<feature type="transmembrane region" description="Helical" evidence="6">
    <location>
        <begin position="162"/>
        <end position="182"/>
    </location>
</feature>
<feature type="transmembrane region" description="Helical" evidence="6">
    <location>
        <begin position="17"/>
        <end position="37"/>
    </location>
</feature>
<dbReference type="InterPro" id="IPR016636">
    <property type="entry name" value="3-oxo-5-alpha-steroid_4-DH"/>
</dbReference>
<feature type="transmembrane region" description="Helical" evidence="6">
    <location>
        <begin position="58"/>
        <end position="76"/>
    </location>
</feature>
<feature type="domain" description="3-oxo-5-alpha-steroid 4-dehydrogenase C-terminal" evidence="7">
    <location>
        <begin position="123"/>
        <end position="300"/>
    </location>
</feature>
<dbReference type="STRING" id="1849047.A0A3D8QG21"/>
<evidence type="ECO:0000256" key="1">
    <source>
        <dbReference type="ARBA" id="ARBA00004141"/>
    </source>
</evidence>
<evidence type="ECO:0000256" key="3">
    <source>
        <dbReference type="ARBA" id="ARBA00022692"/>
    </source>
</evidence>
<dbReference type="PANTHER" id="PTHR10556">
    <property type="entry name" value="3-OXO-5-ALPHA-STEROID 4-DEHYDROGENASE"/>
    <property type="match status" value="1"/>
</dbReference>
<dbReference type="OrthoDB" id="5788137at2759"/>
<keyword evidence="3 6" id="KW-0812">Transmembrane</keyword>
<evidence type="ECO:0000256" key="5">
    <source>
        <dbReference type="ARBA" id="ARBA00023136"/>
    </source>
</evidence>
<evidence type="ECO:0000313" key="8">
    <source>
        <dbReference type="EMBL" id="RDW60783.1"/>
    </source>
</evidence>
<comment type="caution">
    <text evidence="8">The sequence shown here is derived from an EMBL/GenBank/DDBJ whole genome shotgun (WGS) entry which is preliminary data.</text>
</comment>
<dbReference type="Proteomes" id="UP000256645">
    <property type="component" value="Unassembled WGS sequence"/>
</dbReference>
<evidence type="ECO:0000259" key="7">
    <source>
        <dbReference type="Pfam" id="PF02544"/>
    </source>
</evidence>
<evidence type="ECO:0000256" key="6">
    <source>
        <dbReference type="SAM" id="Phobius"/>
    </source>
</evidence>
<dbReference type="GO" id="GO:0016020">
    <property type="term" value="C:membrane"/>
    <property type="evidence" value="ECO:0007669"/>
    <property type="project" value="UniProtKB-SubCell"/>
</dbReference>
<dbReference type="EMBL" id="PDLM01000015">
    <property type="protein sequence ID" value="RDW60783.1"/>
    <property type="molecule type" value="Genomic_DNA"/>
</dbReference>
<evidence type="ECO:0000313" key="9">
    <source>
        <dbReference type="Proteomes" id="UP000256645"/>
    </source>
</evidence>
<protein>
    <submittedName>
        <fullName evidence="8">Steroid 5 alpha-reductase</fullName>
    </submittedName>
</protein>
<gene>
    <name evidence="8" type="ORF">BP6252_12166</name>
</gene>
<dbReference type="GO" id="GO:0008202">
    <property type="term" value="P:steroid metabolic process"/>
    <property type="evidence" value="ECO:0007669"/>
    <property type="project" value="InterPro"/>
</dbReference>
<evidence type="ECO:0000256" key="2">
    <source>
        <dbReference type="ARBA" id="ARBA00007742"/>
    </source>
</evidence>
<feature type="transmembrane region" description="Helical" evidence="6">
    <location>
        <begin position="96"/>
        <end position="116"/>
    </location>
</feature>
<proteinExistence type="inferred from homology"/>
<dbReference type="InterPro" id="IPR001104">
    <property type="entry name" value="3-oxo-5_a-steroid_4-DH_C"/>
</dbReference>
<keyword evidence="5 6" id="KW-0472">Membrane</keyword>
<comment type="subcellular location">
    <subcellularLocation>
        <location evidence="1">Membrane</location>
        <topology evidence="1">Multi-pass membrane protein</topology>
    </subcellularLocation>
</comment>
<keyword evidence="9" id="KW-1185">Reference proteome</keyword>